<dbReference type="PANTHER" id="PTHR43281">
    <property type="entry name" value="FARNESYL DIPHOSPHATE SYNTHASE"/>
    <property type="match status" value="1"/>
</dbReference>
<dbReference type="PANTHER" id="PTHR43281:SF1">
    <property type="entry name" value="FARNESYL DIPHOSPHATE SYNTHASE"/>
    <property type="match status" value="1"/>
</dbReference>
<gene>
    <name evidence="9" type="ORF">TrRE_jg8142</name>
</gene>
<evidence type="ECO:0000256" key="8">
    <source>
        <dbReference type="SAM" id="SignalP"/>
    </source>
</evidence>
<keyword evidence="6" id="KW-0414">Isoprene biosynthesis</keyword>
<name>A0A9W7CJY7_9STRA</name>
<evidence type="ECO:0000256" key="7">
    <source>
        <dbReference type="RuleBase" id="RU004466"/>
    </source>
</evidence>
<feature type="signal peptide" evidence="8">
    <location>
        <begin position="1"/>
        <end position="18"/>
    </location>
</feature>
<dbReference type="PROSITE" id="PS00723">
    <property type="entry name" value="POLYPRENYL_SYNTHASE_1"/>
    <property type="match status" value="1"/>
</dbReference>
<feature type="chain" id="PRO_5040955918" description="Geranylgeranyl diphosphate synthase" evidence="8">
    <location>
        <begin position="19"/>
        <end position="367"/>
    </location>
</feature>
<evidence type="ECO:0000313" key="9">
    <source>
        <dbReference type="EMBL" id="GMI07080.1"/>
    </source>
</evidence>
<proteinExistence type="inferred from homology"/>
<dbReference type="EMBL" id="BRXZ01000192">
    <property type="protein sequence ID" value="GMI07080.1"/>
    <property type="molecule type" value="Genomic_DNA"/>
</dbReference>
<dbReference type="CDD" id="cd00685">
    <property type="entry name" value="Trans_IPPS_HT"/>
    <property type="match status" value="1"/>
</dbReference>
<dbReference type="NCBIfam" id="NF045485">
    <property type="entry name" value="FPPsyn"/>
    <property type="match status" value="1"/>
</dbReference>
<dbReference type="InterPro" id="IPR033749">
    <property type="entry name" value="Polyprenyl_synt_CS"/>
</dbReference>
<keyword evidence="3 7" id="KW-0808">Transferase</keyword>
<dbReference type="Proteomes" id="UP001165082">
    <property type="component" value="Unassembled WGS sequence"/>
</dbReference>
<dbReference type="OrthoDB" id="6921389at2759"/>
<dbReference type="FunFam" id="1.10.600.10:FF:000001">
    <property type="entry name" value="Geranylgeranyl diphosphate synthase"/>
    <property type="match status" value="1"/>
</dbReference>
<dbReference type="InterPro" id="IPR008949">
    <property type="entry name" value="Isoprenoid_synthase_dom_sf"/>
</dbReference>
<keyword evidence="10" id="KW-1185">Reference proteome</keyword>
<dbReference type="GO" id="GO:0046872">
    <property type="term" value="F:metal ion binding"/>
    <property type="evidence" value="ECO:0007669"/>
    <property type="project" value="UniProtKB-KW"/>
</dbReference>
<comment type="cofactor">
    <cofactor evidence="1">
        <name>Mg(2+)</name>
        <dbReference type="ChEBI" id="CHEBI:18420"/>
    </cofactor>
</comment>
<protein>
    <recommendedName>
        <fullName evidence="11">Geranylgeranyl diphosphate synthase</fullName>
    </recommendedName>
</protein>
<evidence type="ECO:0000256" key="6">
    <source>
        <dbReference type="ARBA" id="ARBA00023229"/>
    </source>
</evidence>
<dbReference type="SFLD" id="SFLDG01017">
    <property type="entry name" value="Polyprenyl_Transferase_Like"/>
    <property type="match status" value="1"/>
</dbReference>
<evidence type="ECO:0000313" key="10">
    <source>
        <dbReference type="Proteomes" id="UP001165082"/>
    </source>
</evidence>
<organism evidence="9 10">
    <name type="scientific">Triparma retinervis</name>
    <dbReference type="NCBI Taxonomy" id="2557542"/>
    <lineage>
        <taxon>Eukaryota</taxon>
        <taxon>Sar</taxon>
        <taxon>Stramenopiles</taxon>
        <taxon>Ochrophyta</taxon>
        <taxon>Bolidophyceae</taxon>
        <taxon>Parmales</taxon>
        <taxon>Triparmaceae</taxon>
        <taxon>Triparma</taxon>
    </lineage>
</organism>
<dbReference type="InterPro" id="IPR000092">
    <property type="entry name" value="Polyprenyl_synt"/>
</dbReference>
<comment type="caution">
    <text evidence="9">The sequence shown here is derived from an EMBL/GenBank/DDBJ whole genome shotgun (WGS) entry which is preliminary data.</text>
</comment>
<dbReference type="InterPro" id="IPR053378">
    <property type="entry name" value="Prenyl_diphosphate_synthase"/>
</dbReference>
<dbReference type="SUPFAM" id="SSF48576">
    <property type="entry name" value="Terpenoid synthases"/>
    <property type="match status" value="1"/>
</dbReference>
<dbReference type="AlphaFoldDB" id="A0A9W7CJY7"/>
<dbReference type="Gene3D" id="1.10.600.10">
    <property type="entry name" value="Farnesyl Diphosphate Synthase"/>
    <property type="match status" value="1"/>
</dbReference>
<sequence length="367" mass="39696">MRAFCVLIVLLSCSYNNSFTLNSAFSVRRVSSLYSTSSTKGDIDIEKRASLGDQELDEFSLKSYLSRVTPLIEERLGSCLSHQDTPETTKITEAMYYSLLAGGKRVRPVAVCLAYDYISGAPPSDASDAQLKEHYRDALSLGVSIEMIHTMSLIHDDLPAMDDDDYRRGRLTCHKVYGEDVAILAGDSLLSSSFEYLVREGKASVEPLRLLEVLERLSASVGNLGLAGGQVMDLECEGKPSAEVTLDDLRWIHKHKTGALLNIAVAGGAILGGAGEKTVEDLEVYADKIGLAFQVADDILDCTATSEELGKTAGKDEAVDKATYVRMMGLDGARAEARRLRDEAIRGLGENGGGLKALADFIVNRGN</sequence>
<keyword evidence="4" id="KW-0479">Metal-binding</keyword>
<comment type="similarity">
    <text evidence="2 7">Belongs to the FPP/GGPP synthase family.</text>
</comment>
<evidence type="ECO:0000256" key="3">
    <source>
        <dbReference type="ARBA" id="ARBA00022679"/>
    </source>
</evidence>
<keyword evidence="5" id="KW-0460">Magnesium</keyword>
<reference evidence="9" key="1">
    <citation type="submission" date="2022-07" db="EMBL/GenBank/DDBJ databases">
        <title>Genome analysis of Parmales, a sister group of diatoms, reveals the evolutionary specialization of diatoms from phago-mixotrophs to photoautotrophs.</title>
        <authorList>
            <person name="Ban H."/>
            <person name="Sato S."/>
            <person name="Yoshikawa S."/>
            <person name="Kazumasa Y."/>
            <person name="Nakamura Y."/>
            <person name="Ichinomiya M."/>
            <person name="Saitoh K."/>
            <person name="Sato N."/>
            <person name="Blanc-Mathieu R."/>
            <person name="Endo H."/>
            <person name="Kuwata A."/>
            <person name="Ogata H."/>
        </authorList>
    </citation>
    <scope>NUCLEOTIDE SEQUENCE</scope>
</reference>
<evidence type="ECO:0000256" key="1">
    <source>
        <dbReference type="ARBA" id="ARBA00001946"/>
    </source>
</evidence>
<evidence type="ECO:0000256" key="4">
    <source>
        <dbReference type="ARBA" id="ARBA00022723"/>
    </source>
</evidence>
<dbReference type="GO" id="GO:0005737">
    <property type="term" value="C:cytoplasm"/>
    <property type="evidence" value="ECO:0007669"/>
    <property type="project" value="UniProtKB-ARBA"/>
</dbReference>
<dbReference type="PROSITE" id="PS00444">
    <property type="entry name" value="POLYPRENYL_SYNTHASE_2"/>
    <property type="match status" value="1"/>
</dbReference>
<evidence type="ECO:0000256" key="5">
    <source>
        <dbReference type="ARBA" id="ARBA00022842"/>
    </source>
</evidence>
<dbReference type="GO" id="GO:0004659">
    <property type="term" value="F:prenyltransferase activity"/>
    <property type="evidence" value="ECO:0007669"/>
    <property type="project" value="InterPro"/>
</dbReference>
<evidence type="ECO:0000256" key="2">
    <source>
        <dbReference type="ARBA" id="ARBA00006706"/>
    </source>
</evidence>
<accession>A0A9W7CJY7</accession>
<evidence type="ECO:0008006" key="11">
    <source>
        <dbReference type="Google" id="ProtNLM"/>
    </source>
</evidence>
<keyword evidence="8" id="KW-0732">Signal</keyword>
<dbReference type="SFLD" id="SFLDS00005">
    <property type="entry name" value="Isoprenoid_Synthase_Type_I"/>
    <property type="match status" value="1"/>
</dbReference>
<dbReference type="Pfam" id="PF00348">
    <property type="entry name" value="polyprenyl_synt"/>
    <property type="match status" value="1"/>
</dbReference>
<dbReference type="GO" id="GO:0008299">
    <property type="term" value="P:isoprenoid biosynthetic process"/>
    <property type="evidence" value="ECO:0007669"/>
    <property type="project" value="UniProtKB-KW"/>
</dbReference>